<sequence length="139" mass="15102">MKKLFAFLFASFLFLSFSGCAAPAAQAEPTPTSKPAEYHKISAADAKTRLDSGDELILLDVRTKEEFDAGHIAGAVLLPNETILDSQPDVLPDLNAEILIYCRSGNRSAQAANKLVAMGYTNVYDFGGIIDWPYEIVTD</sequence>
<dbReference type="CDD" id="cd00158">
    <property type="entry name" value="RHOD"/>
    <property type="match status" value="1"/>
</dbReference>
<dbReference type="InterPro" id="IPR001763">
    <property type="entry name" value="Rhodanese-like_dom"/>
</dbReference>
<dbReference type="GO" id="GO:0004792">
    <property type="term" value="F:thiosulfate-cyanide sulfurtransferase activity"/>
    <property type="evidence" value="ECO:0007669"/>
    <property type="project" value="UniProtKB-EC"/>
</dbReference>
<dbReference type="Pfam" id="PF00581">
    <property type="entry name" value="Rhodanese"/>
    <property type="match status" value="1"/>
</dbReference>
<gene>
    <name evidence="2" type="primary">glpE_43</name>
    <name evidence="2" type="ORF">SDC9_168258</name>
</gene>
<feature type="domain" description="Rhodanese" evidence="1">
    <location>
        <begin position="52"/>
        <end position="138"/>
    </location>
</feature>
<accession>A0A645G512</accession>
<dbReference type="AlphaFoldDB" id="A0A645G512"/>
<comment type="caution">
    <text evidence="2">The sequence shown here is derived from an EMBL/GenBank/DDBJ whole genome shotgun (WGS) entry which is preliminary data.</text>
</comment>
<keyword evidence="2" id="KW-0808">Transferase</keyword>
<evidence type="ECO:0000313" key="2">
    <source>
        <dbReference type="EMBL" id="MPN20879.1"/>
    </source>
</evidence>
<protein>
    <submittedName>
        <fullName evidence="2">Thiosulfate sulfurtransferase GlpE</fullName>
        <ecNumber evidence="2">2.8.1.1</ecNumber>
    </submittedName>
</protein>
<dbReference type="EMBL" id="VSSQ01068737">
    <property type="protein sequence ID" value="MPN20879.1"/>
    <property type="molecule type" value="Genomic_DNA"/>
</dbReference>
<dbReference type="SMART" id="SM00450">
    <property type="entry name" value="RHOD"/>
    <property type="match status" value="1"/>
</dbReference>
<name>A0A645G512_9ZZZZ</name>
<dbReference type="SUPFAM" id="SSF52821">
    <property type="entry name" value="Rhodanese/Cell cycle control phosphatase"/>
    <property type="match status" value="1"/>
</dbReference>
<organism evidence="2">
    <name type="scientific">bioreactor metagenome</name>
    <dbReference type="NCBI Taxonomy" id="1076179"/>
    <lineage>
        <taxon>unclassified sequences</taxon>
        <taxon>metagenomes</taxon>
        <taxon>ecological metagenomes</taxon>
    </lineage>
</organism>
<proteinExistence type="predicted"/>
<dbReference type="PANTHER" id="PTHR44086:SF10">
    <property type="entry name" value="THIOSULFATE SULFURTRANSFERASE_RHODANESE-LIKE DOMAIN-CONTAINING PROTEIN 3"/>
    <property type="match status" value="1"/>
</dbReference>
<dbReference type="InterPro" id="IPR036873">
    <property type="entry name" value="Rhodanese-like_dom_sf"/>
</dbReference>
<dbReference type="EC" id="2.8.1.1" evidence="2"/>
<evidence type="ECO:0000259" key="1">
    <source>
        <dbReference type="PROSITE" id="PS50206"/>
    </source>
</evidence>
<dbReference type="PROSITE" id="PS51257">
    <property type="entry name" value="PROKAR_LIPOPROTEIN"/>
    <property type="match status" value="1"/>
</dbReference>
<dbReference type="PANTHER" id="PTHR44086">
    <property type="entry name" value="THIOSULFATE SULFURTRANSFERASE RDL2, MITOCHONDRIAL-RELATED"/>
    <property type="match status" value="1"/>
</dbReference>
<reference evidence="2" key="1">
    <citation type="submission" date="2019-08" db="EMBL/GenBank/DDBJ databases">
        <authorList>
            <person name="Kucharzyk K."/>
            <person name="Murdoch R.W."/>
            <person name="Higgins S."/>
            <person name="Loffler F."/>
        </authorList>
    </citation>
    <scope>NUCLEOTIDE SEQUENCE</scope>
</reference>
<dbReference type="PROSITE" id="PS50206">
    <property type="entry name" value="RHODANESE_3"/>
    <property type="match status" value="1"/>
</dbReference>
<dbReference type="Gene3D" id="3.40.250.10">
    <property type="entry name" value="Rhodanese-like domain"/>
    <property type="match status" value="1"/>
</dbReference>